<dbReference type="OMA" id="SPGIMPR"/>
<dbReference type="AlphaFoldDB" id="A0A401P5W6"/>
<protein>
    <recommendedName>
        <fullName evidence="7">Kinesin motor domain-containing protein</fullName>
    </recommendedName>
</protein>
<feature type="coiled-coil region" evidence="6">
    <location>
        <begin position="425"/>
        <end position="459"/>
    </location>
</feature>
<dbReference type="GO" id="GO:0007018">
    <property type="term" value="P:microtubule-based movement"/>
    <property type="evidence" value="ECO:0007669"/>
    <property type="project" value="InterPro"/>
</dbReference>
<evidence type="ECO:0000256" key="2">
    <source>
        <dbReference type="ARBA" id="ARBA00022741"/>
    </source>
</evidence>
<feature type="domain" description="Kinesin motor" evidence="7">
    <location>
        <begin position="687"/>
        <end position="811"/>
    </location>
</feature>
<dbReference type="SUPFAM" id="SSF52540">
    <property type="entry name" value="P-loop containing nucleoside triphosphate hydrolases"/>
    <property type="match status" value="1"/>
</dbReference>
<evidence type="ECO:0000313" key="9">
    <source>
        <dbReference type="Proteomes" id="UP000288216"/>
    </source>
</evidence>
<dbReference type="EMBL" id="BFAA01007229">
    <property type="protein sequence ID" value="GCB68529.1"/>
    <property type="molecule type" value="Genomic_DNA"/>
</dbReference>
<dbReference type="Pfam" id="PF16796">
    <property type="entry name" value="Microtub_bd"/>
    <property type="match status" value="1"/>
</dbReference>
<dbReference type="GO" id="GO:0003777">
    <property type="term" value="F:microtubule motor activity"/>
    <property type="evidence" value="ECO:0007669"/>
    <property type="project" value="InterPro"/>
</dbReference>
<comment type="similarity">
    <text evidence="5">Belongs to the TRAFAC class myosin-kinesin ATPase superfamily. Kinesin family.</text>
</comment>
<dbReference type="InterPro" id="IPR036961">
    <property type="entry name" value="Kinesin_motor_dom_sf"/>
</dbReference>
<keyword evidence="4" id="KW-0963">Cytoplasm</keyword>
<dbReference type="InterPro" id="IPR001752">
    <property type="entry name" value="Kinesin_motor_dom"/>
</dbReference>
<dbReference type="InterPro" id="IPR027640">
    <property type="entry name" value="Kinesin-like_fam"/>
</dbReference>
<feature type="binding site" evidence="5">
    <location>
        <begin position="767"/>
        <end position="774"/>
    </location>
    <ligand>
        <name>ATP</name>
        <dbReference type="ChEBI" id="CHEBI:30616"/>
    </ligand>
</feature>
<dbReference type="SMART" id="SM00129">
    <property type="entry name" value="KISc"/>
    <property type="match status" value="1"/>
</dbReference>
<keyword evidence="2 5" id="KW-0547">Nucleotide-binding</keyword>
<gene>
    <name evidence="8" type="ORF">scyTo_0013839</name>
</gene>
<dbReference type="InterPro" id="IPR031852">
    <property type="entry name" value="Vik1/Cik1_MT-bd"/>
</dbReference>
<dbReference type="OrthoDB" id="3176171at2759"/>
<comment type="caution">
    <text evidence="8">The sequence shown here is derived from an EMBL/GenBank/DDBJ whole genome shotgun (WGS) entry which is preliminary data.</text>
</comment>
<evidence type="ECO:0000256" key="3">
    <source>
        <dbReference type="ARBA" id="ARBA00022840"/>
    </source>
</evidence>
<dbReference type="GO" id="GO:0005856">
    <property type="term" value="C:cytoskeleton"/>
    <property type="evidence" value="ECO:0007669"/>
    <property type="project" value="UniProtKB-SubCell"/>
</dbReference>
<reference evidence="8 9" key="1">
    <citation type="journal article" date="2018" name="Nat. Ecol. Evol.">
        <title>Shark genomes provide insights into elasmobranch evolution and the origin of vertebrates.</title>
        <authorList>
            <person name="Hara Y"/>
            <person name="Yamaguchi K"/>
            <person name="Onimaru K"/>
            <person name="Kadota M"/>
            <person name="Koyanagi M"/>
            <person name="Keeley SD"/>
            <person name="Tatsumi K"/>
            <person name="Tanaka K"/>
            <person name="Motone F"/>
            <person name="Kageyama Y"/>
            <person name="Nozu R"/>
            <person name="Adachi N"/>
            <person name="Nishimura O"/>
            <person name="Nakagawa R"/>
            <person name="Tanegashima C"/>
            <person name="Kiyatake I"/>
            <person name="Matsumoto R"/>
            <person name="Murakumo K"/>
            <person name="Nishida K"/>
            <person name="Terakita A"/>
            <person name="Kuratani S"/>
            <person name="Sato K"/>
            <person name="Hyodo S Kuraku.S."/>
        </authorList>
    </citation>
    <scope>NUCLEOTIDE SEQUENCE [LARGE SCALE GENOMIC DNA]</scope>
</reference>
<dbReference type="GO" id="GO:0005524">
    <property type="term" value="F:ATP binding"/>
    <property type="evidence" value="ECO:0007669"/>
    <property type="project" value="UniProtKB-UniRule"/>
</dbReference>
<dbReference type="PROSITE" id="PS50067">
    <property type="entry name" value="KINESIN_MOTOR_2"/>
    <property type="match status" value="1"/>
</dbReference>
<keyword evidence="9" id="KW-1185">Reference proteome</keyword>
<evidence type="ECO:0000256" key="1">
    <source>
        <dbReference type="ARBA" id="ARBA00004245"/>
    </source>
</evidence>
<evidence type="ECO:0000313" key="8">
    <source>
        <dbReference type="EMBL" id="GCB68529.1"/>
    </source>
</evidence>
<keyword evidence="4" id="KW-0206">Cytoskeleton</keyword>
<sequence length="811" mass="92952">MWAVTSCKEQERNNRVQLDAWVGTASVPGCPVNENVPRSKSISELEECMTESVDLPGSVSDMKAKNYNLSSCAVRNTNIDEKSNQTMPPRASFMKRLGARIKQMSSFKQLTRRERNVITSNEDLFNYLSPWKKNQGKIEASSEDLMPDAKAYIPYEYARFHIAKVVDDMHQMRNKHRKLICEIKESLQATGKENQEQHIQILKKQYSDKLTIFKGALEAYQEHIKKNNKYWEEMVQNLKDENKQLIQERTVHHTQNKHEYEKWENEKTEILGGFSQKLDLLHTHQVSTLKELQMTRLELERVQEMLKSQQAIITEKEEKNCLQATSELKIPDGPDLEPQQKYSQEIQEPKINQKNFGNKFGATKSTAIEKWAMVIGPPEENEETDLCINGTEEDDQAKTRTMSSLHPEKTYMTEDSALGTNETKIKVVQVRLEKLKRTLSKKEEEMIELLKNKNKLENDFAAWTRSQIVQADTSSVVLLKRVLEKLHFVYSEVPEAQQFIDSLLNDSLGKAMAAKETLNKVQQNVKSSQGSFGRKPTDSIRDQIPEEFQSLEEAQANLWEAEMVVKALNSVRSGCISDHLNSIMAGSRKTQETRLRLHLGQEEIKQLFSADSNTIDGQGLKDDLDKRTSGVEDSASTGWTSAANKVETLQAELEHLKLENKNLVKNFNTERTLRKKYYNMVEDLKGKIRVFCRIRPLSKSELARGSQCIVHSPDEYTVTIKSSRAAKEFQFDQIFNCSTSQEEIFRDINRLIQSAVDGYNACIFAYGQTGSGKTFTMTGEKEPANLGIIPRAFMRIFQITDENQTKFSFKV</sequence>
<evidence type="ECO:0000256" key="6">
    <source>
        <dbReference type="SAM" id="Coils"/>
    </source>
</evidence>
<keyword evidence="5" id="KW-0505">Motor protein</keyword>
<dbReference type="PANTHER" id="PTHR47972">
    <property type="entry name" value="KINESIN-LIKE PROTEIN KLP-3"/>
    <property type="match status" value="1"/>
</dbReference>
<dbReference type="PANTHER" id="PTHR47972:SF16">
    <property type="entry name" value="KINESIN-LIKE PROTEIN"/>
    <property type="match status" value="1"/>
</dbReference>
<keyword evidence="6" id="KW-0175">Coiled coil</keyword>
<dbReference type="Proteomes" id="UP000288216">
    <property type="component" value="Unassembled WGS sequence"/>
</dbReference>
<dbReference type="STRING" id="75743.A0A401P5W6"/>
<dbReference type="InterPro" id="IPR027417">
    <property type="entry name" value="P-loop_NTPase"/>
</dbReference>
<proteinExistence type="inferred from homology"/>
<dbReference type="Gene3D" id="3.40.850.10">
    <property type="entry name" value="Kinesin motor domain"/>
    <property type="match status" value="1"/>
</dbReference>
<evidence type="ECO:0000256" key="5">
    <source>
        <dbReference type="PROSITE-ProRule" id="PRU00283"/>
    </source>
</evidence>
<accession>A0A401P5W6</accession>
<dbReference type="GO" id="GO:0008017">
    <property type="term" value="F:microtubule binding"/>
    <property type="evidence" value="ECO:0007669"/>
    <property type="project" value="InterPro"/>
</dbReference>
<comment type="subcellular location">
    <subcellularLocation>
        <location evidence="1">Cytoplasm</location>
        <location evidence="1">Cytoskeleton</location>
    </subcellularLocation>
</comment>
<evidence type="ECO:0000256" key="4">
    <source>
        <dbReference type="ARBA" id="ARBA00023212"/>
    </source>
</evidence>
<name>A0A401P5W6_SCYTO</name>
<feature type="coiled-coil region" evidence="6">
    <location>
        <begin position="289"/>
        <end position="319"/>
    </location>
</feature>
<organism evidence="8 9">
    <name type="scientific">Scyliorhinus torazame</name>
    <name type="common">Cloudy catshark</name>
    <name type="synonym">Catulus torazame</name>
    <dbReference type="NCBI Taxonomy" id="75743"/>
    <lineage>
        <taxon>Eukaryota</taxon>
        <taxon>Metazoa</taxon>
        <taxon>Chordata</taxon>
        <taxon>Craniata</taxon>
        <taxon>Vertebrata</taxon>
        <taxon>Chondrichthyes</taxon>
        <taxon>Elasmobranchii</taxon>
        <taxon>Galeomorphii</taxon>
        <taxon>Galeoidea</taxon>
        <taxon>Carcharhiniformes</taxon>
        <taxon>Scyliorhinidae</taxon>
        <taxon>Scyliorhinus</taxon>
    </lineage>
</organism>
<keyword evidence="3 5" id="KW-0067">ATP-binding</keyword>
<evidence type="ECO:0000259" key="7">
    <source>
        <dbReference type="PROSITE" id="PS50067"/>
    </source>
</evidence>